<proteinExistence type="predicted"/>
<keyword evidence="3" id="KW-1185">Reference proteome</keyword>
<protein>
    <recommendedName>
        <fullName evidence="1">Trypsin-co-occurring domain-containing protein</fullName>
    </recommendedName>
</protein>
<accession>A0A919TXL3</accession>
<gene>
    <name evidence="2" type="ORF">Ate02nite_81590</name>
</gene>
<dbReference type="Proteomes" id="UP000623608">
    <property type="component" value="Unassembled WGS sequence"/>
</dbReference>
<sequence>MADTTPGVPLADLIDAVRAELQVAALRARDEDLQFEVNDVQLEVEIATTGTKGGEGGLKIWVINIGAKGEKSNASTQRVTLSLGPVTRDGTKFTVSAVGGEPVRRD</sequence>
<comment type="caution">
    <text evidence="2">The sequence shown here is derived from an EMBL/GenBank/DDBJ whole genome shotgun (WGS) entry which is preliminary data.</text>
</comment>
<evidence type="ECO:0000259" key="1">
    <source>
        <dbReference type="Pfam" id="PF19631"/>
    </source>
</evidence>
<organism evidence="2 3">
    <name type="scientific">Paractinoplanes tereljensis</name>
    <dbReference type="NCBI Taxonomy" id="571912"/>
    <lineage>
        <taxon>Bacteria</taxon>
        <taxon>Bacillati</taxon>
        <taxon>Actinomycetota</taxon>
        <taxon>Actinomycetes</taxon>
        <taxon>Micromonosporales</taxon>
        <taxon>Micromonosporaceae</taxon>
        <taxon>Paractinoplanes</taxon>
    </lineage>
</organism>
<dbReference type="AlphaFoldDB" id="A0A919TXL3"/>
<name>A0A919TXL3_9ACTN</name>
<feature type="domain" description="Trypsin-co-occurring" evidence="1">
    <location>
        <begin position="8"/>
        <end position="85"/>
    </location>
</feature>
<evidence type="ECO:0000313" key="3">
    <source>
        <dbReference type="Proteomes" id="UP000623608"/>
    </source>
</evidence>
<evidence type="ECO:0000313" key="2">
    <source>
        <dbReference type="EMBL" id="GIF25429.1"/>
    </source>
</evidence>
<dbReference type="Pfam" id="PF19631">
    <property type="entry name" value="Trypco2"/>
    <property type="match status" value="1"/>
</dbReference>
<dbReference type="EMBL" id="BOMY01000051">
    <property type="protein sequence ID" value="GIF25429.1"/>
    <property type="molecule type" value="Genomic_DNA"/>
</dbReference>
<dbReference type="InterPro" id="IPR045608">
    <property type="entry name" value="Trypco2"/>
</dbReference>
<dbReference type="RefSeq" id="WP_203813245.1">
    <property type="nucleotide sequence ID" value="NZ_BOMY01000051.1"/>
</dbReference>
<reference evidence="2" key="1">
    <citation type="submission" date="2021-01" db="EMBL/GenBank/DDBJ databases">
        <title>Whole genome shotgun sequence of Actinoplanes tereljensis NBRC 105297.</title>
        <authorList>
            <person name="Komaki H."/>
            <person name="Tamura T."/>
        </authorList>
    </citation>
    <scope>NUCLEOTIDE SEQUENCE</scope>
    <source>
        <strain evidence="2">NBRC 105297</strain>
    </source>
</reference>